<protein>
    <submittedName>
        <fullName evidence="1">Uncharacterized protein</fullName>
    </submittedName>
</protein>
<sequence>MGVLEDTPTISDSNIEDIVVVDFYNYAEDNDNNDCDDIALADKYPNDIMEIFHTEFLNAATIPHPATQLAKLHEDSQQSHVLPIIPDTNGMNVPLDVESDKPDEPHDPYDLSSMTVKLFPTLLDTLLHNIHDTHLSKVPRILMAEAIKEKYHKLKRRLKTYGKTFMQTIS</sequence>
<accession>A0A395J5W0</accession>
<name>A0A395J5W0_9HELO</name>
<dbReference type="AlphaFoldDB" id="A0A395J5W0"/>
<dbReference type="OrthoDB" id="10608882at2759"/>
<evidence type="ECO:0000313" key="1">
    <source>
        <dbReference type="EMBL" id="RAL67877.1"/>
    </source>
</evidence>
<dbReference type="EMBL" id="QKRW01000002">
    <property type="protein sequence ID" value="RAL67877.1"/>
    <property type="molecule type" value="Genomic_DNA"/>
</dbReference>
<comment type="caution">
    <text evidence="1">The sequence shown here is derived from an EMBL/GenBank/DDBJ whole genome shotgun (WGS) entry which is preliminary data.</text>
</comment>
<dbReference type="Proteomes" id="UP000249056">
    <property type="component" value="Unassembled WGS sequence"/>
</dbReference>
<organism evidence="1 2">
    <name type="scientific">Monilinia fructigena</name>
    <dbReference type="NCBI Taxonomy" id="38457"/>
    <lineage>
        <taxon>Eukaryota</taxon>
        <taxon>Fungi</taxon>
        <taxon>Dikarya</taxon>
        <taxon>Ascomycota</taxon>
        <taxon>Pezizomycotina</taxon>
        <taxon>Leotiomycetes</taxon>
        <taxon>Helotiales</taxon>
        <taxon>Sclerotiniaceae</taxon>
        <taxon>Monilinia</taxon>
    </lineage>
</organism>
<gene>
    <name evidence="1" type="ORF">DID88_008602</name>
</gene>
<proteinExistence type="predicted"/>
<keyword evidence="2" id="KW-1185">Reference proteome</keyword>
<evidence type="ECO:0000313" key="2">
    <source>
        <dbReference type="Proteomes" id="UP000249056"/>
    </source>
</evidence>
<reference evidence="1 2" key="1">
    <citation type="submission" date="2018-06" db="EMBL/GenBank/DDBJ databases">
        <title>Genome Sequence of the Brown Rot Fungal Pathogen Monilinia fructigena.</title>
        <authorList>
            <person name="Landi L."/>
            <person name="De Miccolis Angelini R.M."/>
            <person name="Pollastro S."/>
            <person name="Abate D."/>
            <person name="Faretra F."/>
            <person name="Romanazzi G."/>
        </authorList>
    </citation>
    <scope>NUCLEOTIDE SEQUENCE [LARGE SCALE GENOMIC DNA]</scope>
    <source>
        <strain evidence="1 2">Mfrg269</strain>
    </source>
</reference>